<keyword evidence="5" id="KW-0560">Oxidoreductase</keyword>
<comment type="cofactor">
    <cofactor evidence="1">
        <name>FMN</name>
        <dbReference type="ChEBI" id="CHEBI:58210"/>
    </cofactor>
</comment>
<protein>
    <submittedName>
        <fullName evidence="7">NADPH2 dehydrogenase</fullName>
    </submittedName>
</protein>
<evidence type="ECO:0000256" key="1">
    <source>
        <dbReference type="ARBA" id="ARBA00001917"/>
    </source>
</evidence>
<evidence type="ECO:0000256" key="4">
    <source>
        <dbReference type="ARBA" id="ARBA00022857"/>
    </source>
</evidence>
<dbReference type="AlphaFoldDB" id="A0A1M5QJD7"/>
<dbReference type="InterPro" id="IPR044152">
    <property type="entry name" value="YqjM-like"/>
</dbReference>
<reference evidence="7 8" key="1">
    <citation type="submission" date="2016-11" db="EMBL/GenBank/DDBJ databases">
        <authorList>
            <person name="Jaros S."/>
            <person name="Januszkiewicz K."/>
            <person name="Wedrychowicz H."/>
        </authorList>
    </citation>
    <scope>NUCLEOTIDE SEQUENCE [LARGE SCALE GENOMIC DNA]</scope>
    <source>
        <strain evidence="7 8">CGMCC 1.10190</strain>
    </source>
</reference>
<organism evidence="7 8">
    <name type="scientific">Pollutimonas bauzanensis</name>
    <dbReference type="NCBI Taxonomy" id="658167"/>
    <lineage>
        <taxon>Bacteria</taxon>
        <taxon>Pseudomonadati</taxon>
        <taxon>Pseudomonadota</taxon>
        <taxon>Betaproteobacteria</taxon>
        <taxon>Burkholderiales</taxon>
        <taxon>Alcaligenaceae</taxon>
        <taxon>Pollutimonas</taxon>
    </lineage>
</organism>
<dbReference type="CDD" id="cd02932">
    <property type="entry name" value="OYE_YqiM_FMN"/>
    <property type="match status" value="1"/>
</dbReference>
<dbReference type="InterPro" id="IPR001155">
    <property type="entry name" value="OxRdtase_FMN_N"/>
</dbReference>
<dbReference type="PANTHER" id="PTHR43303:SF4">
    <property type="entry name" value="NADPH DEHYDROGENASE C23G7.10C-RELATED"/>
    <property type="match status" value="1"/>
</dbReference>
<dbReference type="OrthoDB" id="8523426at2"/>
<accession>A0A1M5QJD7</accession>
<dbReference type="Proteomes" id="UP000184226">
    <property type="component" value="Unassembled WGS sequence"/>
</dbReference>
<proteinExistence type="predicted"/>
<dbReference type="GO" id="GO:0003959">
    <property type="term" value="F:NADPH dehydrogenase activity"/>
    <property type="evidence" value="ECO:0007669"/>
    <property type="project" value="InterPro"/>
</dbReference>
<dbReference type="GO" id="GO:0010181">
    <property type="term" value="F:FMN binding"/>
    <property type="evidence" value="ECO:0007669"/>
    <property type="project" value="InterPro"/>
</dbReference>
<sequence length="371" mass="40659">MHNVLFTPAELRGLTLKNRLVVSPMCQYISENGSANDWHLMHLGGFSIGGFSLVMTEATNVNAVGKITHKCATLCTDDNEAALKRVIDFNKKFGVAAQGIQLAHAGRKGSTQPPALGGQALKPEEGAWETVAPSAIPYAADWHIPRALNRMEIRQITDDFVSSVQRALRVGYDLIEMHAGHGYLAHQFLSPLANQRTDEYGGSLENRMRFALETFEAMRAAWPADKPMGVRVSACDWVDGGWTVDETAIFAKELKKLGCDYIDVSSGGLHPTQAVPLAPGYNAEIAQRIRAEADIKVMVVGLIADEPLATGIIESEQADFVCMGRGAMWDPRFPWHAAESLRAEAPYPPRSMPCHPKLRPQLFPDRQEATA</sequence>
<gene>
    <name evidence="7" type="ORF">SAMN04488135_102292</name>
</gene>
<dbReference type="Gene3D" id="3.20.20.70">
    <property type="entry name" value="Aldolase class I"/>
    <property type="match status" value="1"/>
</dbReference>
<evidence type="ECO:0000259" key="6">
    <source>
        <dbReference type="Pfam" id="PF00724"/>
    </source>
</evidence>
<dbReference type="RefSeq" id="WP_073101933.1">
    <property type="nucleotide sequence ID" value="NZ_FQXE01000002.1"/>
</dbReference>
<keyword evidence="3" id="KW-0288">FMN</keyword>
<evidence type="ECO:0000313" key="7">
    <source>
        <dbReference type="EMBL" id="SHH13996.1"/>
    </source>
</evidence>
<evidence type="ECO:0000256" key="2">
    <source>
        <dbReference type="ARBA" id="ARBA00022630"/>
    </source>
</evidence>
<keyword evidence="2" id="KW-0285">Flavoprotein</keyword>
<dbReference type="SUPFAM" id="SSF51395">
    <property type="entry name" value="FMN-linked oxidoreductases"/>
    <property type="match status" value="1"/>
</dbReference>
<evidence type="ECO:0000256" key="3">
    <source>
        <dbReference type="ARBA" id="ARBA00022643"/>
    </source>
</evidence>
<dbReference type="Pfam" id="PF00724">
    <property type="entry name" value="Oxidored_FMN"/>
    <property type="match status" value="1"/>
</dbReference>
<name>A0A1M5QJD7_9BURK</name>
<dbReference type="PANTHER" id="PTHR43303">
    <property type="entry name" value="NADPH DEHYDROGENASE C23G7.10C-RELATED"/>
    <property type="match status" value="1"/>
</dbReference>
<feature type="domain" description="NADH:flavin oxidoreductase/NADH oxidase N-terminal" evidence="6">
    <location>
        <begin position="5"/>
        <end position="342"/>
    </location>
</feature>
<keyword evidence="4" id="KW-0521">NADP</keyword>
<dbReference type="GO" id="GO:0050661">
    <property type="term" value="F:NADP binding"/>
    <property type="evidence" value="ECO:0007669"/>
    <property type="project" value="InterPro"/>
</dbReference>
<dbReference type="InterPro" id="IPR013785">
    <property type="entry name" value="Aldolase_TIM"/>
</dbReference>
<evidence type="ECO:0000313" key="8">
    <source>
        <dbReference type="Proteomes" id="UP000184226"/>
    </source>
</evidence>
<keyword evidence="8" id="KW-1185">Reference proteome</keyword>
<dbReference type="STRING" id="658167.SAMN04488135_102292"/>
<evidence type="ECO:0000256" key="5">
    <source>
        <dbReference type="ARBA" id="ARBA00023002"/>
    </source>
</evidence>
<dbReference type="EMBL" id="FQXE01000002">
    <property type="protein sequence ID" value="SHH13996.1"/>
    <property type="molecule type" value="Genomic_DNA"/>
</dbReference>